<sequence>MQLNSLSRSAIVIIFISAWNIIASADYKILPITFDYIARPNNPRCFSKQRRFHLDKEAEVLLSVNITENRNSKRYLESLIIPRLDVAAILRENLVRVLGQVLLLPVDKESRVSCERIQEALQSHHISIYDILPIISIIYQRTPKQQLHIILQILERIDSSFVSGYASLCKDALSDGRLNFDSITMDLLVGIDKDIFRSLIFYNDRNGRRYVPLTLEDAMRLIMKGLREERIRLNFKIIAAIIPHLKNFDLTNPEIPDAIKFVVDYMKDSTKSHDSLLEYIGEDQLDNPSSLVRIVLERMEMSEELTLPFLKESISLLMDNFDVAYRRPVWKDEPTKIFQIVVPDFYPGSIVKIARYIKDKFNNTVSYVVDRTFYRKNTEILLAILLRLNNEVVLPEFMQGHILALRSFVSRKFEENTQKGSTIADYFYMIKNFESFRAPCMPKRILEAEGRLRPLLPNVLPWSFALPPGNPWQQTLKILINLKSQSIPKKVNFELDNFIYHVQSSGLLGKSNILYEDGIIFQRDDSLEVELDIYSLLLRIPNIFRDERYSPLISFLTKLNIVDYLGPRFNEFAYAKPRQLLLALLKTAFSTAAVQQEQKLRRALFVAQSYLEEPILINMYISRDLQNILKSLPAIENNPRLIPLKLLFREENLFKYMSPGFSLAGLKSPLEQVALILNTVNLKPVPQPLGESIKLALNAMEGHPLPWRSFMQEDFIYLVNELLSRNKKIKTYLLKATPYKKVSDWNLTSSGTPENILARALRYPVENISRDPKLARTINNAITILEGESRQDFELLTKKMLDSMLEYLPDSVDTRVVNLLLKKSNLAMINTTFNISSLNDLDPKTALINLLENLTKSKEIQTEELLIIKLKTALSSVKKFKKSSNHSVFDIYLKKVLTNPADKKYEALFEKLRKMNGTEVLPLERESMLRTYLIMIKDNSTTSELRNAAKSALRELSIERSNVSSVNLTLKNFNFFLRQLEKSSQVESNEEFIRQILMHVPNTITFNEIRQFVRSGRVFEFLPKGFNMEKHSLPQEKLVHVLETVQRGLQLGSSLYRSMRHLNRHLLDQLRVIQEIDVESLRNILNELSVNRDLIALKLFFNTDYLAKYLPRKFRLKNHKNPRRALVAILEIFVTVPSVRKRTELYNAILYVKLILNEELMKRNTRKLLLTKRLKEEEFNFVLALSVRSSYVKDLLSPRSLVRVLPVTFNFSGMKTFKAKTVHLLKALIKTQRSLRTDLRKLLEEVQSYPNILKIKDEELQPLISLIPDSGIPDLPLLKYNLKANKLASILPSNYIIKRNKTPKDNLQEILYFLNYTLDKSEVRLKKVVFAVWSELHKKNPKIFRVHVNISLDDVQSLLLEIPFHKHKDLEILKFLLNEHKILAILPQNFSLSQCKTKKSCLLTILETVMKRPEAKNVIQGLNKAKNIIHLMPDTPKINNTEIKNLFSMIIQNEKQLQHVLSSCQTKNLFLHLPINFNLQALSSRKKKILAIVYNCKQVKLNTFVVNKLLKKIEQTAKKLPDVDLTREDIENIINEIPYTSFSIIKILLVFLAKSNIIELLPWNLNLEIQATWKLKALTLIKTMKKIASFENEKMMAAMTDLEENIKKLPNEPRLTQQDLTSLRKLSVLQDIKAQDILKFLSLKYLLKVVPSTVNIQELTFDFTKLTIILHYINRLGPVMQKDINKSLKFVEHNLTKGAEQEALNFLKIQINQNENKFLPLKLHLMANNEKFFAFLSDISHGYEYQYIVARVRVILKRLLTSRDIQKSKSLVESMEALVFQLSTGPPADYDIQEALEELPISTKYLELRILLKSSNYKKLFGNIMLTQEHTPKRILLDMLKMVVKVEQDTDILQIIGNLIKEVQNSVWNFEFEEMFKELLNYAKHMSKLESIRSYWIHVGPEQILGKDYHTKYPKISDRLKILYERITVDQEVDGNKKLKESVNYLHVILKGGEVTDRTISLEKDINEINAKTLFVVLPKTRDEGIILGILKFFAIPNLMQKIKLSKNYSQYENKGSLMQAILKSGLSLDVVREDSRMRKSLEYFIDKIRFDGPGGRPIEFKKLIKDMQIDMIGLLKAVDPKAVNISMVVKMGRFFEDEYNDHIHGIGFDKTVHKSRGEYLKALLEHLIHHTDVPNDIKDCAKNIYQAVKLNGSGAERVDVNEEIIPDNRVFGNDFDEFETTEKSTNDLHTIFSHLQPESSTDLWDVLVPTDVHSSSTISHPIKKKSKKRKKNHESRNDMKSKNVNLKNNAVSENMTIDNNKVGTLSNITLKAQTQFRRSIRQVARNGSSRNRNYEESSINHDPESATFHPDEILFDPKDITDDPSLRIIPDVRKLITFKEAESLYKRKRGPVKPMRVRSNELPATVEEIKVVSHGTRKDQKVVDLETRMLFVRPITMDPYKKNKTVKKDLSKIIIPQNKMICQDTIKHNVTESRNKNTSSKVKTMKIHKRV</sequence>
<dbReference type="RefSeq" id="XP_024938547.1">
    <property type="nucleotide sequence ID" value="XM_025082779.1"/>
</dbReference>
<dbReference type="RefSeq" id="XP_024938546.1">
    <property type="nucleotide sequence ID" value="XM_025082778.1"/>
</dbReference>
<organism evidence="2 6">
    <name type="scientific">Cephus cinctus</name>
    <name type="common">Wheat stem sawfly</name>
    <dbReference type="NCBI Taxonomy" id="211228"/>
    <lineage>
        <taxon>Eukaryota</taxon>
        <taxon>Metazoa</taxon>
        <taxon>Ecdysozoa</taxon>
        <taxon>Arthropoda</taxon>
        <taxon>Hexapoda</taxon>
        <taxon>Insecta</taxon>
        <taxon>Pterygota</taxon>
        <taxon>Neoptera</taxon>
        <taxon>Endopterygota</taxon>
        <taxon>Hymenoptera</taxon>
        <taxon>Cephoidea</taxon>
        <taxon>Cephidae</taxon>
        <taxon>Cephus</taxon>
    </lineage>
</organism>
<keyword evidence="2" id="KW-1185">Reference proteome</keyword>
<protein>
    <submittedName>
        <fullName evidence="3 4">Uncharacterized protein LOC107265507 isoform X1</fullName>
    </submittedName>
</protein>
<evidence type="ECO:0000313" key="6">
    <source>
        <dbReference type="RefSeq" id="XP_024938547.1"/>
    </source>
</evidence>
<proteinExistence type="predicted"/>
<feature type="region of interest" description="Disordered" evidence="1">
    <location>
        <begin position="2215"/>
        <end position="2249"/>
    </location>
</feature>
<feature type="compositionally biased region" description="Basic and acidic residues" evidence="1">
    <location>
        <begin position="2293"/>
        <end position="2309"/>
    </location>
</feature>
<dbReference type="KEGG" id="ccin:107265507"/>
<dbReference type="RefSeq" id="XP_024938544.1">
    <property type="nucleotide sequence ID" value="XM_025082776.1"/>
</dbReference>
<gene>
    <name evidence="3 4 5 6" type="primary">LOC107265507</name>
</gene>
<evidence type="ECO:0000313" key="4">
    <source>
        <dbReference type="RefSeq" id="XP_024938545.1"/>
    </source>
</evidence>
<name>A0AAJ7RCR1_CEPCN</name>
<evidence type="ECO:0000313" key="2">
    <source>
        <dbReference type="Proteomes" id="UP000694920"/>
    </source>
</evidence>
<dbReference type="RefSeq" id="XP_024938545.1">
    <property type="nucleotide sequence ID" value="XM_025082777.1"/>
</dbReference>
<evidence type="ECO:0000313" key="5">
    <source>
        <dbReference type="RefSeq" id="XP_024938546.1"/>
    </source>
</evidence>
<evidence type="ECO:0000256" key="1">
    <source>
        <dbReference type="SAM" id="MobiDB-lite"/>
    </source>
</evidence>
<reference evidence="3 4" key="1">
    <citation type="submission" date="2025-04" db="UniProtKB">
        <authorList>
            <consortium name="RefSeq"/>
        </authorList>
    </citation>
    <scope>IDENTIFICATION</scope>
</reference>
<accession>A0AAJ7RCR1</accession>
<dbReference type="Proteomes" id="UP000694920">
    <property type="component" value="Unplaced"/>
</dbReference>
<feature type="compositionally biased region" description="Basic residues" evidence="1">
    <location>
        <begin position="2222"/>
        <end position="2234"/>
    </location>
</feature>
<feature type="region of interest" description="Disordered" evidence="1">
    <location>
        <begin position="2283"/>
        <end position="2309"/>
    </location>
</feature>
<evidence type="ECO:0000313" key="3">
    <source>
        <dbReference type="RefSeq" id="XP_024938544.1"/>
    </source>
</evidence>
<dbReference type="GeneID" id="107265507"/>